<dbReference type="CDD" id="cd00268">
    <property type="entry name" value="DEADc"/>
    <property type="match status" value="1"/>
</dbReference>
<dbReference type="InterPro" id="IPR005580">
    <property type="entry name" value="DbpA/CsdA_RNA-bd_dom"/>
</dbReference>
<keyword evidence="3 7" id="KW-0347">Helicase</keyword>
<keyword evidence="2 7" id="KW-0378">Hydrolase</keyword>
<dbReference type="InterPro" id="IPR001650">
    <property type="entry name" value="Helicase_C-like"/>
</dbReference>
<evidence type="ECO:0000256" key="2">
    <source>
        <dbReference type="ARBA" id="ARBA00022801"/>
    </source>
</evidence>
<feature type="short sequence motif" description="Q motif" evidence="6">
    <location>
        <begin position="1"/>
        <end position="29"/>
    </location>
</feature>
<name>B8JGU0_ANAD2</name>
<dbReference type="PROSITE" id="PS51195">
    <property type="entry name" value="Q_MOTIF"/>
    <property type="match status" value="1"/>
</dbReference>
<keyword evidence="4 7" id="KW-0067">ATP-binding</keyword>
<evidence type="ECO:0000313" key="12">
    <source>
        <dbReference type="EMBL" id="ACL66577.1"/>
    </source>
</evidence>
<dbReference type="InterPro" id="IPR011545">
    <property type="entry name" value="DEAD/DEAH_box_helicase_dom"/>
</dbReference>
<dbReference type="InterPro" id="IPR050079">
    <property type="entry name" value="DEAD_box_RNA_helicase"/>
</dbReference>
<evidence type="ECO:0000259" key="10">
    <source>
        <dbReference type="PROSITE" id="PS51194"/>
    </source>
</evidence>
<protein>
    <submittedName>
        <fullName evidence="12">DEAD/DEAH box helicase domain protein</fullName>
    </submittedName>
</protein>
<feature type="domain" description="Helicase C-terminal" evidence="10">
    <location>
        <begin position="235"/>
        <end position="381"/>
    </location>
</feature>
<dbReference type="InterPro" id="IPR014014">
    <property type="entry name" value="RNA_helicase_DEAD_Q_motif"/>
</dbReference>
<dbReference type="InterPro" id="IPR000629">
    <property type="entry name" value="RNA-helicase_DEAD-box_CS"/>
</dbReference>
<dbReference type="KEGG" id="acp:A2cp1_3243"/>
<dbReference type="PROSITE" id="PS00039">
    <property type="entry name" value="DEAD_ATP_HELICASE"/>
    <property type="match status" value="1"/>
</dbReference>
<dbReference type="SUPFAM" id="SSF52540">
    <property type="entry name" value="P-loop containing nucleoside triphosphate hydrolases"/>
    <property type="match status" value="1"/>
</dbReference>
<dbReference type="PANTHER" id="PTHR47959">
    <property type="entry name" value="ATP-DEPENDENT RNA HELICASE RHLE-RELATED"/>
    <property type="match status" value="1"/>
</dbReference>
<keyword evidence="1 7" id="KW-0547">Nucleotide-binding</keyword>
<dbReference type="InterPro" id="IPR027417">
    <property type="entry name" value="P-loop_NTPase"/>
</dbReference>
<evidence type="ECO:0000256" key="7">
    <source>
        <dbReference type="RuleBase" id="RU000492"/>
    </source>
</evidence>
<dbReference type="InterPro" id="IPR044742">
    <property type="entry name" value="DEAD/DEAH_RhlB"/>
</dbReference>
<dbReference type="GO" id="GO:0003724">
    <property type="term" value="F:RNA helicase activity"/>
    <property type="evidence" value="ECO:0007669"/>
    <property type="project" value="InterPro"/>
</dbReference>
<evidence type="ECO:0000256" key="5">
    <source>
        <dbReference type="ARBA" id="ARBA00038437"/>
    </source>
</evidence>
<dbReference type="PROSITE" id="PS51194">
    <property type="entry name" value="HELICASE_CTER"/>
    <property type="match status" value="1"/>
</dbReference>
<evidence type="ECO:0000313" key="13">
    <source>
        <dbReference type="Proteomes" id="UP000007089"/>
    </source>
</evidence>
<evidence type="ECO:0000256" key="8">
    <source>
        <dbReference type="SAM" id="MobiDB-lite"/>
    </source>
</evidence>
<feature type="region of interest" description="Disordered" evidence="8">
    <location>
        <begin position="522"/>
        <end position="565"/>
    </location>
</feature>
<dbReference type="GO" id="GO:0005524">
    <property type="term" value="F:ATP binding"/>
    <property type="evidence" value="ECO:0007669"/>
    <property type="project" value="UniProtKB-KW"/>
</dbReference>
<accession>B8JGU0</accession>
<dbReference type="InterPro" id="IPR012677">
    <property type="entry name" value="Nucleotide-bd_a/b_plait_sf"/>
</dbReference>
<feature type="region of interest" description="Disordered" evidence="8">
    <location>
        <begin position="430"/>
        <end position="458"/>
    </location>
</feature>
<dbReference type="Pfam" id="PF03880">
    <property type="entry name" value="DbpA"/>
    <property type="match status" value="1"/>
</dbReference>
<dbReference type="GO" id="GO:0003676">
    <property type="term" value="F:nucleic acid binding"/>
    <property type="evidence" value="ECO:0007669"/>
    <property type="project" value="InterPro"/>
</dbReference>
<organism evidence="12 13">
    <name type="scientific">Anaeromyxobacter dehalogenans (strain ATCC BAA-258 / DSM 21875 / 2CP-1)</name>
    <dbReference type="NCBI Taxonomy" id="455488"/>
    <lineage>
        <taxon>Bacteria</taxon>
        <taxon>Pseudomonadati</taxon>
        <taxon>Myxococcota</taxon>
        <taxon>Myxococcia</taxon>
        <taxon>Myxococcales</taxon>
        <taxon>Cystobacterineae</taxon>
        <taxon>Anaeromyxobacteraceae</taxon>
        <taxon>Anaeromyxobacter</taxon>
    </lineage>
</organism>
<feature type="domain" description="Helicase ATP-binding" evidence="9">
    <location>
        <begin position="32"/>
        <end position="208"/>
    </location>
</feature>
<dbReference type="Proteomes" id="UP000007089">
    <property type="component" value="Chromosome"/>
</dbReference>
<dbReference type="GO" id="GO:0016787">
    <property type="term" value="F:hydrolase activity"/>
    <property type="evidence" value="ECO:0007669"/>
    <property type="project" value="UniProtKB-KW"/>
</dbReference>
<dbReference type="CDD" id="cd18787">
    <property type="entry name" value="SF2_C_DEAD"/>
    <property type="match status" value="1"/>
</dbReference>
<dbReference type="Pfam" id="PF00271">
    <property type="entry name" value="Helicase_C"/>
    <property type="match status" value="1"/>
</dbReference>
<reference evidence="12" key="1">
    <citation type="submission" date="2009-01" db="EMBL/GenBank/DDBJ databases">
        <title>Complete sequence of Anaeromyxobacter dehalogenans 2CP-1.</title>
        <authorList>
            <consortium name="US DOE Joint Genome Institute"/>
            <person name="Lucas S."/>
            <person name="Copeland A."/>
            <person name="Lapidus A."/>
            <person name="Glavina del Rio T."/>
            <person name="Dalin E."/>
            <person name="Tice H."/>
            <person name="Bruce D."/>
            <person name="Goodwin L."/>
            <person name="Pitluck S."/>
            <person name="Saunders E."/>
            <person name="Brettin T."/>
            <person name="Detter J.C."/>
            <person name="Han C."/>
            <person name="Larimer F."/>
            <person name="Land M."/>
            <person name="Hauser L."/>
            <person name="Kyrpides N."/>
            <person name="Ovchinnikova G."/>
            <person name="Beliaev A.S."/>
            <person name="Richardson P."/>
        </authorList>
    </citation>
    <scope>NUCLEOTIDE SEQUENCE</scope>
    <source>
        <strain evidence="12">2CP-1</strain>
    </source>
</reference>
<dbReference type="InterPro" id="IPR014001">
    <property type="entry name" value="Helicase_ATP-bd"/>
</dbReference>
<gene>
    <name evidence="12" type="ordered locus">A2cp1_3243</name>
</gene>
<sequence length="565" mass="60445">MTFTELGAHPALARALERRGYTEPTTVQEAVFTPALRGRDLLVSSATGSGKTVAYGLVLGGSLLGDAPAFGPAGAPAGLVVAPTRELAMQVQRELAWLLAEAEGRVVACVGGMDARREARALSDGAHLVVGTPGRLLDHHRRGALDLSELRALVLDEADEMLDMGFRDELEAILAAAPEGRRTILFSATLPKPIVELARRYTSDPARVAATPAGEAHADITYRAHVVAPSERELAVVNVLRALEPPRALVFRATREAAHHTASSLSERGFAAVPISGELTQAERNRALVALRDGRARVLVATDVAARGLDLPGLDLVLHADLPRDPAALQHRSGRTGRAGRKGLAVLLAAPPERYKLERMLRDAGVRVEWAPVPAAEAIRASDEARLAGEVDALSEDATDDERAAAARLLSGRDPVLVAAALVRSTRARLPSPEDLPETVHAARQAPSPRGERAPRRGPPAEVAWFRINLGREKKADPKWLLPLLCRRGGVTRDEIGKIVIGATETRFEVARAAAARFGATARRPDPRAPGVRIEPVRETRSPGEHRAHAGGERAPRARRPVTRT</sequence>
<keyword evidence="13" id="KW-1185">Reference proteome</keyword>
<dbReference type="AlphaFoldDB" id="B8JGU0"/>
<feature type="domain" description="DEAD-box RNA helicase Q" evidence="11">
    <location>
        <begin position="1"/>
        <end position="29"/>
    </location>
</feature>
<evidence type="ECO:0000259" key="11">
    <source>
        <dbReference type="PROSITE" id="PS51195"/>
    </source>
</evidence>
<dbReference type="CDD" id="cd12252">
    <property type="entry name" value="RRM_DbpA"/>
    <property type="match status" value="1"/>
</dbReference>
<evidence type="ECO:0000259" key="9">
    <source>
        <dbReference type="PROSITE" id="PS51192"/>
    </source>
</evidence>
<dbReference type="SMART" id="SM00490">
    <property type="entry name" value="HELICc"/>
    <property type="match status" value="1"/>
</dbReference>
<dbReference type="Gene3D" id="3.30.70.330">
    <property type="match status" value="1"/>
</dbReference>
<dbReference type="HOGENOM" id="CLU_003041_21_3_7"/>
<proteinExistence type="inferred from homology"/>
<dbReference type="Pfam" id="PF00270">
    <property type="entry name" value="DEAD"/>
    <property type="match status" value="1"/>
</dbReference>
<dbReference type="PANTHER" id="PTHR47959:SF1">
    <property type="entry name" value="ATP-DEPENDENT RNA HELICASE DBPA"/>
    <property type="match status" value="1"/>
</dbReference>
<dbReference type="Gene3D" id="3.40.50.300">
    <property type="entry name" value="P-loop containing nucleotide triphosphate hydrolases"/>
    <property type="match status" value="2"/>
</dbReference>
<evidence type="ECO:0000256" key="4">
    <source>
        <dbReference type="ARBA" id="ARBA00022840"/>
    </source>
</evidence>
<comment type="similarity">
    <text evidence="5 7">Belongs to the DEAD box helicase family.</text>
</comment>
<evidence type="ECO:0000256" key="3">
    <source>
        <dbReference type="ARBA" id="ARBA00022806"/>
    </source>
</evidence>
<dbReference type="RefSeq" id="WP_015934390.1">
    <property type="nucleotide sequence ID" value="NC_011891.1"/>
</dbReference>
<evidence type="ECO:0000256" key="1">
    <source>
        <dbReference type="ARBA" id="ARBA00022741"/>
    </source>
</evidence>
<dbReference type="PROSITE" id="PS51192">
    <property type="entry name" value="HELICASE_ATP_BIND_1"/>
    <property type="match status" value="1"/>
</dbReference>
<feature type="compositionally biased region" description="Basic and acidic residues" evidence="8">
    <location>
        <begin position="535"/>
        <end position="556"/>
    </location>
</feature>
<dbReference type="EMBL" id="CP001359">
    <property type="protein sequence ID" value="ACL66577.1"/>
    <property type="molecule type" value="Genomic_DNA"/>
</dbReference>
<dbReference type="SMART" id="SM00487">
    <property type="entry name" value="DEXDc"/>
    <property type="match status" value="1"/>
</dbReference>
<evidence type="ECO:0000256" key="6">
    <source>
        <dbReference type="PROSITE-ProRule" id="PRU00552"/>
    </source>
</evidence>
<dbReference type="GO" id="GO:0005829">
    <property type="term" value="C:cytosol"/>
    <property type="evidence" value="ECO:0007669"/>
    <property type="project" value="TreeGrafter"/>
</dbReference>